<dbReference type="InterPro" id="IPR036188">
    <property type="entry name" value="FAD/NAD-bd_sf"/>
</dbReference>
<feature type="domain" description="FAD-binding" evidence="6">
    <location>
        <begin position="7"/>
        <end position="173"/>
    </location>
</feature>
<comment type="catalytic activity">
    <reaction evidence="5">
        <text>a tetracycline + NADPH + O2 + H(+) = an 11a-hydroxytetracycline + NADP(+) + H2O</text>
        <dbReference type="Rhea" id="RHEA:61444"/>
        <dbReference type="ChEBI" id="CHEBI:15377"/>
        <dbReference type="ChEBI" id="CHEBI:15378"/>
        <dbReference type="ChEBI" id="CHEBI:15379"/>
        <dbReference type="ChEBI" id="CHEBI:57783"/>
        <dbReference type="ChEBI" id="CHEBI:58349"/>
        <dbReference type="ChEBI" id="CHEBI:144644"/>
        <dbReference type="ChEBI" id="CHEBI:144645"/>
    </reaction>
</comment>
<keyword evidence="5" id="KW-0963">Cytoplasm</keyword>
<gene>
    <name evidence="7" type="ORF">M0D58_05805</name>
</gene>
<dbReference type="HAMAP" id="MF_00845">
    <property type="entry name" value="TetX_monooxygenase"/>
    <property type="match status" value="1"/>
</dbReference>
<keyword evidence="5" id="KW-0521">NADP</keyword>
<keyword evidence="1 5" id="KW-0285">Flavoprotein</keyword>
<dbReference type="SUPFAM" id="SSF51905">
    <property type="entry name" value="FAD/NAD(P)-binding domain"/>
    <property type="match status" value="1"/>
</dbReference>
<dbReference type="Gene3D" id="3.50.50.60">
    <property type="entry name" value="FAD/NAD(P)-binding domain"/>
    <property type="match status" value="1"/>
</dbReference>
<dbReference type="Proteomes" id="UP000830552">
    <property type="component" value="Chromosome"/>
</dbReference>
<keyword evidence="5" id="KW-0547">Nucleotide-binding</keyword>
<dbReference type="GO" id="GO:0004497">
    <property type="term" value="F:monooxygenase activity"/>
    <property type="evidence" value="ECO:0007669"/>
    <property type="project" value="UniProtKB-KW"/>
</dbReference>
<dbReference type="PANTHER" id="PTHR46972:SF1">
    <property type="entry name" value="FAD DEPENDENT OXIDOREDUCTASE DOMAIN-CONTAINING PROTEIN"/>
    <property type="match status" value="1"/>
</dbReference>
<proteinExistence type="inferred from homology"/>
<comment type="domain">
    <text evidence="5">Consists of an N-terminal FAD-binding domain with a Rossman fold and a C-terminal substrate-binding domain.</text>
</comment>
<comment type="function">
    <text evidence="5">An FAD-requiring monooxygenase active on some tetracycline antibiotic derivatives, which leads to their inactivation. Hydroxylates carbon 11a of tetracycline and some analogs.</text>
</comment>
<feature type="binding site" evidence="5">
    <location>
        <position position="50"/>
    </location>
    <ligand>
        <name>FAD</name>
        <dbReference type="ChEBI" id="CHEBI:57692"/>
    </ligand>
</feature>
<dbReference type="RefSeq" id="WP_248394196.1">
    <property type="nucleotide sequence ID" value="NZ_CP096203.1"/>
</dbReference>
<dbReference type="Pfam" id="PF01494">
    <property type="entry name" value="FAD_binding_3"/>
    <property type="match status" value="2"/>
</dbReference>
<keyword evidence="4 5" id="KW-0503">Monooxygenase</keyword>
<organism evidence="7 8">
    <name type="scientific">Chryseobacterium nepalense</name>
    <dbReference type="NCBI Taxonomy" id="1854498"/>
    <lineage>
        <taxon>Bacteria</taxon>
        <taxon>Pseudomonadati</taxon>
        <taxon>Bacteroidota</taxon>
        <taxon>Flavobacteriia</taxon>
        <taxon>Flavobacteriales</taxon>
        <taxon>Weeksellaceae</taxon>
        <taxon>Chryseobacterium group</taxon>
        <taxon>Chryseobacterium</taxon>
    </lineage>
</organism>
<dbReference type="EC" id="1.14.13.-" evidence="5"/>
<keyword evidence="8" id="KW-1185">Reference proteome</keyword>
<name>A0ABY4KA06_9FLAO</name>
<evidence type="ECO:0000313" key="8">
    <source>
        <dbReference type="Proteomes" id="UP000830552"/>
    </source>
</evidence>
<evidence type="ECO:0000256" key="5">
    <source>
        <dbReference type="HAMAP-Rule" id="MF_00845"/>
    </source>
</evidence>
<comment type="subcellular location">
    <subcellularLocation>
        <location evidence="5">Cytoplasm</location>
    </subcellularLocation>
</comment>
<feature type="binding site" evidence="5">
    <location>
        <position position="306"/>
    </location>
    <ligand>
        <name>FAD</name>
        <dbReference type="ChEBI" id="CHEBI:57692"/>
    </ligand>
</feature>
<reference evidence="7" key="1">
    <citation type="submission" date="2022-04" db="EMBL/GenBank/DDBJ databases">
        <title>Evolutionary, genomic, and biogeographic characterization of Chryseobacterium nepalense represented by a plastic-degrading bacterium AC3.</title>
        <authorList>
            <person name="Yin Z."/>
            <person name="Liu X."/>
            <person name="Wang D."/>
            <person name="Xie Z."/>
        </authorList>
    </citation>
    <scope>NUCLEOTIDE SEQUENCE</scope>
    <source>
        <strain evidence="7">AC3</strain>
    </source>
</reference>
<comment type="subunit">
    <text evidence="5">Monomer.</text>
</comment>
<protein>
    <recommendedName>
        <fullName evidence="5">Flavin-dependent monooxygenase</fullName>
    </recommendedName>
    <alternativeName>
        <fullName evidence="5">TetX monooxygenase</fullName>
        <shortName evidence="5">TetX</shortName>
        <ecNumber evidence="5">1.14.13.-</ecNumber>
    </alternativeName>
</protein>
<accession>A0ABY4KA06</accession>
<sequence length="387" mass="43504">MLIKNKSVAIIGGGPGGLTLARLLQMKGVQVKVYERDFDKNSRVQGSLLDMHQNSGLAAIRAAGLLEVFKENFMTGADKTKIMDEDGKVWFSDHDAKSDENFEEEHFRPEIDRGTLRKILLNSLNENTIVWNSHFLSMEKENEGWMLYFKNQPAVYADIVIGCDGANSKIRPYITEIKPFYTGIVMLEGNIPDADVNAPEINTILRGGKIMAFGNQKNLLMGQKEKGAIGFYASFKADEDWSSTSGLNYSDKSEIIQWYKKMYPGWNSIWLKLFESAEIPFIPRPIYCMPFDQYWKPLENVTIIGDAAHVMPPFAGEGANMAMKDALHLSECLTSENYSTIKEAIAGYESEMRKRASSAAEESVKNGEIMHSETALQSMLDFFGSFK</sequence>
<dbReference type="InterPro" id="IPR043683">
    <property type="entry name" value="TetX_monooxygenase"/>
</dbReference>
<dbReference type="InterPro" id="IPR002938">
    <property type="entry name" value="FAD-bd"/>
</dbReference>
<dbReference type="EMBL" id="CP096203">
    <property type="protein sequence ID" value="UPQ77070.1"/>
    <property type="molecule type" value="Genomic_DNA"/>
</dbReference>
<evidence type="ECO:0000256" key="1">
    <source>
        <dbReference type="ARBA" id="ARBA00022630"/>
    </source>
</evidence>
<dbReference type="PANTHER" id="PTHR46972">
    <property type="entry name" value="MONOOXYGENASE ASQM-RELATED"/>
    <property type="match status" value="1"/>
</dbReference>
<evidence type="ECO:0000256" key="2">
    <source>
        <dbReference type="ARBA" id="ARBA00022827"/>
    </source>
</evidence>
<comment type="similarity">
    <text evidence="5">Belongs to the aromatic-ring hydroxylase family. TetX subfamily.</text>
</comment>
<feature type="binding site" evidence="5">
    <location>
        <position position="43"/>
    </location>
    <ligand>
        <name>NADPH</name>
        <dbReference type="ChEBI" id="CHEBI:57783"/>
    </ligand>
</feature>
<feature type="binding site" evidence="5">
    <location>
        <position position="113"/>
    </location>
    <ligand>
        <name>FAD</name>
        <dbReference type="ChEBI" id="CHEBI:57692"/>
    </ligand>
</feature>
<dbReference type="PRINTS" id="PR00420">
    <property type="entry name" value="RNGMNOXGNASE"/>
</dbReference>
<evidence type="ECO:0000313" key="7">
    <source>
        <dbReference type="EMBL" id="UPQ77070.1"/>
    </source>
</evidence>
<evidence type="ECO:0000256" key="3">
    <source>
        <dbReference type="ARBA" id="ARBA00023002"/>
    </source>
</evidence>
<keyword evidence="2 5" id="KW-0274">FAD</keyword>
<evidence type="ECO:0000256" key="4">
    <source>
        <dbReference type="ARBA" id="ARBA00023033"/>
    </source>
</evidence>
<feature type="domain" description="FAD-binding" evidence="6">
    <location>
        <begin position="300"/>
        <end position="361"/>
    </location>
</feature>
<evidence type="ECO:0000259" key="6">
    <source>
        <dbReference type="Pfam" id="PF01494"/>
    </source>
</evidence>
<comment type="cofactor">
    <cofactor evidence="5">
        <name>FAD</name>
        <dbReference type="ChEBI" id="CHEBI:57692"/>
    </cofactor>
</comment>
<keyword evidence="3 5" id="KW-0560">Oxidoreductase</keyword>